<dbReference type="InterPro" id="IPR011055">
    <property type="entry name" value="Dup_hybrid_motif"/>
</dbReference>
<feature type="coiled-coil region" evidence="2">
    <location>
        <begin position="25"/>
        <end position="154"/>
    </location>
</feature>
<dbReference type="SUPFAM" id="SSF46579">
    <property type="entry name" value="Prefoldin"/>
    <property type="match status" value="1"/>
</dbReference>
<evidence type="ECO:0000313" key="6">
    <source>
        <dbReference type="Proteomes" id="UP000637359"/>
    </source>
</evidence>
<evidence type="ECO:0000259" key="3">
    <source>
        <dbReference type="Pfam" id="PF01551"/>
    </source>
</evidence>
<feature type="coiled-coil region" evidence="2">
    <location>
        <begin position="184"/>
        <end position="291"/>
    </location>
</feature>
<dbReference type="InterPro" id="IPR050570">
    <property type="entry name" value="Cell_wall_metabolism_enzyme"/>
</dbReference>
<dbReference type="PANTHER" id="PTHR21666:SF270">
    <property type="entry name" value="MUREIN HYDROLASE ACTIVATOR ENVC"/>
    <property type="match status" value="1"/>
</dbReference>
<dbReference type="AlphaFoldDB" id="A0A923L7N4"/>
<feature type="domain" description="Peptidoglycan hydrolase PcsB coiled-coil" evidence="4">
    <location>
        <begin position="130"/>
        <end position="204"/>
    </location>
</feature>
<dbReference type="EMBL" id="JACOOL010000010">
    <property type="protein sequence ID" value="MBC5637886.1"/>
    <property type="molecule type" value="Genomic_DNA"/>
</dbReference>
<dbReference type="PANTHER" id="PTHR21666">
    <property type="entry name" value="PEPTIDASE-RELATED"/>
    <property type="match status" value="1"/>
</dbReference>
<dbReference type="CDD" id="cd12797">
    <property type="entry name" value="M23_peptidase"/>
    <property type="match status" value="1"/>
</dbReference>
<accession>A0A923L7N4</accession>
<protein>
    <submittedName>
        <fullName evidence="5">Peptidoglycan DD-metalloendopeptidase family protein</fullName>
    </submittedName>
</protein>
<dbReference type="Gene3D" id="2.70.70.10">
    <property type="entry name" value="Glucose Permease (Domain IIA)"/>
    <property type="match status" value="1"/>
</dbReference>
<evidence type="ECO:0000256" key="2">
    <source>
        <dbReference type="SAM" id="Coils"/>
    </source>
</evidence>
<dbReference type="InterPro" id="IPR057309">
    <property type="entry name" value="PcsB_CC"/>
</dbReference>
<dbReference type="Pfam" id="PF24568">
    <property type="entry name" value="CC_PcsB"/>
    <property type="match status" value="1"/>
</dbReference>
<reference evidence="5" key="1">
    <citation type="submission" date="2020-08" db="EMBL/GenBank/DDBJ databases">
        <title>Genome public.</title>
        <authorList>
            <person name="Liu C."/>
            <person name="Sun Q."/>
        </authorList>
    </citation>
    <scope>NUCLEOTIDE SEQUENCE</scope>
    <source>
        <strain evidence="5">BX22</strain>
    </source>
</reference>
<dbReference type="SUPFAM" id="SSF51261">
    <property type="entry name" value="Duplicated hybrid motif"/>
    <property type="match status" value="1"/>
</dbReference>
<keyword evidence="6" id="KW-1185">Reference proteome</keyword>
<keyword evidence="1" id="KW-0732">Signal</keyword>
<name>A0A923L7N4_9BACI</name>
<sequence length="448" mass="50187">MKKKLALTGLLIGLFAIVSVLIDENQVFAQTKEELQQEIEELEKEQLQLKEQKEEVQTNKSDTEEKIQENLNKQDTVQGQIDSIEQDLANTEEAISTKQGEIDTTNNEIYELTNTIDNLTNQIEQLEVEIDILLDRIEEREALLVDRLRSIQKNGGPIKYLEVILGSKSFSDFISRAAAVNIMMDQDKTIIESLEKDKADVETKKVTVQENKKEIEAKRSDVEQKKVALEGQKRELVALQSQLDEQKSERKRLLAQLEKEHEELEEFMFTLEDEQAMIRKQEEAVAKAKEVAENNLSQLSSPETGAVNSSSFIWPASGRLSSQWGQRVDPITGQVSYHLGIDIAAPTGTPIYAATNGVAVRGNLSDTYGNHILIVTKIDGVDYTTLYGHLNGFAVEDGAVVEQGQLIGYMGSTGRSTGPHLHFEVHKGGWIGFYPPNTNNVNPMDYLP</sequence>
<evidence type="ECO:0000313" key="5">
    <source>
        <dbReference type="EMBL" id="MBC5637886.1"/>
    </source>
</evidence>
<proteinExistence type="predicted"/>
<evidence type="ECO:0000259" key="4">
    <source>
        <dbReference type="Pfam" id="PF24568"/>
    </source>
</evidence>
<dbReference type="GO" id="GO:0004222">
    <property type="term" value="F:metalloendopeptidase activity"/>
    <property type="evidence" value="ECO:0007669"/>
    <property type="project" value="TreeGrafter"/>
</dbReference>
<gene>
    <name evidence="5" type="ORF">H8S33_13835</name>
</gene>
<feature type="domain" description="M23ase beta-sheet core" evidence="3">
    <location>
        <begin position="337"/>
        <end position="429"/>
    </location>
</feature>
<dbReference type="InterPro" id="IPR016047">
    <property type="entry name" value="M23ase_b-sheet_dom"/>
</dbReference>
<dbReference type="Gene3D" id="6.10.250.3150">
    <property type="match status" value="1"/>
</dbReference>
<comment type="caution">
    <text evidence="5">The sequence shown here is derived from an EMBL/GenBank/DDBJ whole genome shotgun (WGS) entry which is preliminary data.</text>
</comment>
<dbReference type="Pfam" id="PF01551">
    <property type="entry name" value="Peptidase_M23"/>
    <property type="match status" value="1"/>
</dbReference>
<evidence type="ECO:0000256" key="1">
    <source>
        <dbReference type="ARBA" id="ARBA00022729"/>
    </source>
</evidence>
<keyword evidence="2" id="KW-0175">Coiled coil</keyword>
<dbReference type="RefSeq" id="WP_186870593.1">
    <property type="nucleotide sequence ID" value="NZ_JACOOL010000010.1"/>
</dbReference>
<organism evidence="5 6">
    <name type="scientific">Ornithinibacillus hominis</name>
    <dbReference type="NCBI Taxonomy" id="2763055"/>
    <lineage>
        <taxon>Bacteria</taxon>
        <taxon>Bacillati</taxon>
        <taxon>Bacillota</taxon>
        <taxon>Bacilli</taxon>
        <taxon>Bacillales</taxon>
        <taxon>Bacillaceae</taxon>
        <taxon>Ornithinibacillus</taxon>
    </lineage>
</organism>
<dbReference type="Proteomes" id="UP000637359">
    <property type="component" value="Unassembled WGS sequence"/>
</dbReference>